<evidence type="ECO:0000256" key="4">
    <source>
        <dbReference type="ARBA" id="ARBA00022692"/>
    </source>
</evidence>
<evidence type="ECO:0000256" key="10">
    <source>
        <dbReference type="SAM" id="Phobius"/>
    </source>
</evidence>
<dbReference type="OMA" id="HYCVQEK"/>
<dbReference type="AlphaFoldDB" id="K7G6E9"/>
<dbReference type="Pfam" id="PF01061">
    <property type="entry name" value="ABC2_membrane"/>
    <property type="match status" value="1"/>
</dbReference>
<evidence type="ECO:0000256" key="7">
    <source>
        <dbReference type="ARBA" id="ARBA00022989"/>
    </source>
</evidence>
<feature type="transmembrane region" description="Helical" evidence="10">
    <location>
        <begin position="637"/>
        <end position="655"/>
    </location>
</feature>
<dbReference type="SMART" id="SM00382">
    <property type="entry name" value="AAA"/>
    <property type="match status" value="1"/>
</dbReference>
<keyword evidence="5" id="KW-0547">Nucleotide-binding</keyword>
<evidence type="ECO:0000256" key="6">
    <source>
        <dbReference type="ARBA" id="ARBA00022840"/>
    </source>
</evidence>
<feature type="transmembrane region" description="Helical" evidence="10">
    <location>
        <begin position="432"/>
        <end position="454"/>
    </location>
</feature>
<evidence type="ECO:0000256" key="3">
    <source>
        <dbReference type="ARBA" id="ARBA00022448"/>
    </source>
</evidence>
<feature type="transmembrane region" description="Helical" evidence="10">
    <location>
        <begin position="475"/>
        <end position="499"/>
    </location>
</feature>
<dbReference type="InterPro" id="IPR027417">
    <property type="entry name" value="P-loop_NTPase"/>
</dbReference>
<accession>K7G6E9</accession>
<dbReference type="InterPro" id="IPR043926">
    <property type="entry name" value="ABCG_dom"/>
</dbReference>
<dbReference type="Gene3D" id="3.40.50.300">
    <property type="entry name" value="P-loop containing nucleotide triphosphate hydrolases"/>
    <property type="match status" value="1"/>
</dbReference>
<evidence type="ECO:0000256" key="8">
    <source>
        <dbReference type="ARBA" id="ARBA00023136"/>
    </source>
</evidence>
<dbReference type="GO" id="GO:0016324">
    <property type="term" value="C:apical plasma membrane"/>
    <property type="evidence" value="ECO:0007669"/>
    <property type="project" value="UniProtKB-ARBA"/>
</dbReference>
<evidence type="ECO:0000259" key="11">
    <source>
        <dbReference type="PROSITE" id="PS50893"/>
    </source>
</evidence>
<keyword evidence="6" id="KW-0067">ATP-binding</keyword>
<keyword evidence="3" id="KW-0813">Transport</keyword>
<dbReference type="InterPro" id="IPR003439">
    <property type="entry name" value="ABC_transporter-like_ATP-bd"/>
</dbReference>
<evidence type="ECO:0000313" key="12">
    <source>
        <dbReference type="Ensembl" id="ENSPSIP00000015860.1"/>
    </source>
</evidence>
<evidence type="ECO:0000313" key="13">
    <source>
        <dbReference type="Proteomes" id="UP000007267"/>
    </source>
</evidence>
<reference evidence="13" key="2">
    <citation type="journal article" date="2013" name="Nat. Genet.">
        <title>The draft genomes of soft-shell turtle and green sea turtle yield insights into the development and evolution of the turtle-specific body plan.</title>
        <authorList>
            <person name="Wang Z."/>
            <person name="Pascual-Anaya J."/>
            <person name="Zadissa A."/>
            <person name="Li W."/>
            <person name="Niimura Y."/>
            <person name="Huang Z."/>
            <person name="Li C."/>
            <person name="White S."/>
            <person name="Xiong Z."/>
            <person name="Fang D."/>
            <person name="Wang B."/>
            <person name="Ming Y."/>
            <person name="Chen Y."/>
            <person name="Zheng Y."/>
            <person name="Kuraku S."/>
            <person name="Pignatelli M."/>
            <person name="Herrero J."/>
            <person name="Beal K."/>
            <person name="Nozawa M."/>
            <person name="Li Q."/>
            <person name="Wang J."/>
            <person name="Zhang H."/>
            <person name="Yu L."/>
            <person name="Shigenobu S."/>
            <person name="Wang J."/>
            <person name="Liu J."/>
            <person name="Flicek P."/>
            <person name="Searle S."/>
            <person name="Wang J."/>
            <person name="Kuratani S."/>
            <person name="Yin Y."/>
            <person name="Aken B."/>
            <person name="Zhang G."/>
            <person name="Irie N."/>
        </authorList>
    </citation>
    <scope>NUCLEOTIDE SEQUENCE [LARGE SCALE GENOMIC DNA]</scope>
    <source>
        <strain evidence="13">Daiwa-1</strain>
    </source>
</reference>
<dbReference type="EMBL" id="AGCU01075047">
    <property type="status" value="NOT_ANNOTATED_CDS"/>
    <property type="molecule type" value="Genomic_DNA"/>
</dbReference>
<dbReference type="STRING" id="13735.ENSPSIP00000015860"/>
<dbReference type="SUPFAM" id="SSF52540">
    <property type="entry name" value="P-loop containing nucleoside triphosphate hydrolases"/>
    <property type="match status" value="1"/>
</dbReference>
<dbReference type="GO" id="GO:0008514">
    <property type="term" value="F:organic anion transmembrane transporter activity"/>
    <property type="evidence" value="ECO:0007669"/>
    <property type="project" value="UniProtKB-ARBA"/>
</dbReference>
<name>K7G6E9_PELSI</name>
<evidence type="ECO:0000256" key="9">
    <source>
        <dbReference type="SAM" id="MobiDB-lite"/>
    </source>
</evidence>
<dbReference type="EMBL" id="AGCU01075051">
    <property type="status" value="NOT_ANNOTATED_CDS"/>
    <property type="molecule type" value="Genomic_DNA"/>
</dbReference>
<feature type="transmembrane region" description="Helical" evidence="10">
    <location>
        <begin position="511"/>
        <end position="532"/>
    </location>
</feature>
<dbReference type="GO" id="GO:0015562">
    <property type="term" value="F:efflux transmembrane transporter activity"/>
    <property type="evidence" value="ECO:0007669"/>
    <property type="project" value="UniProtKB-ARBA"/>
</dbReference>
<dbReference type="FunFam" id="3.40.50.300:FF:000622">
    <property type="entry name" value="ATP-binding cassette sub-family G member 2"/>
    <property type="match status" value="1"/>
</dbReference>
<dbReference type="Pfam" id="PF00005">
    <property type="entry name" value="ABC_tran"/>
    <property type="match status" value="1"/>
</dbReference>
<dbReference type="HOGENOM" id="CLU_000604_57_8_1"/>
<evidence type="ECO:0000256" key="1">
    <source>
        <dbReference type="ARBA" id="ARBA00004141"/>
    </source>
</evidence>
<protein>
    <recommendedName>
        <fullName evidence="11">ABC transporter domain-containing protein</fullName>
    </recommendedName>
</protein>
<dbReference type="EMBL" id="AGCU01075046">
    <property type="status" value="NOT_ANNOTATED_CDS"/>
    <property type="molecule type" value="Genomic_DNA"/>
</dbReference>
<dbReference type="GO" id="GO:0005524">
    <property type="term" value="F:ATP binding"/>
    <property type="evidence" value="ECO:0007669"/>
    <property type="project" value="UniProtKB-KW"/>
</dbReference>
<dbReference type="GeneTree" id="ENSGT00940000165949"/>
<dbReference type="PROSITE" id="PS50893">
    <property type="entry name" value="ABC_TRANSPORTER_2"/>
    <property type="match status" value="1"/>
</dbReference>
<feature type="region of interest" description="Disordered" evidence="9">
    <location>
        <begin position="310"/>
        <end position="334"/>
    </location>
</feature>
<reference evidence="12" key="3">
    <citation type="submission" date="2025-08" db="UniProtKB">
        <authorList>
            <consortium name="Ensembl"/>
        </authorList>
    </citation>
    <scope>IDENTIFICATION</scope>
</reference>
<reference evidence="13" key="1">
    <citation type="submission" date="2011-10" db="EMBL/GenBank/DDBJ databases">
        <authorList>
            <consortium name="Soft-shell Turtle Genome Consortium"/>
        </authorList>
    </citation>
    <scope>NUCLEOTIDE SEQUENCE [LARGE SCALE GENOMIC DNA]</scope>
    <source>
        <strain evidence="13">Daiwa-1</strain>
    </source>
</reference>
<feature type="transmembrane region" description="Helical" evidence="10">
    <location>
        <begin position="539"/>
        <end position="561"/>
    </location>
</feature>
<comment type="subcellular location">
    <subcellularLocation>
        <location evidence="1">Membrane</location>
        <topology evidence="1">Multi-pass membrane protein</topology>
    </subcellularLocation>
</comment>
<dbReference type="InterPro" id="IPR013525">
    <property type="entry name" value="ABC2_TM"/>
</dbReference>
<dbReference type="CDD" id="cd03213">
    <property type="entry name" value="ABCG_EPDR"/>
    <property type="match status" value="1"/>
</dbReference>
<evidence type="ECO:0000256" key="2">
    <source>
        <dbReference type="ARBA" id="ARBA00005814"/>
    </source>
</evidence>
<organism evidence="12 13">
    <name type="scientific">Pelodiscus sinensis</name>
    <name type="common">Chinese softshell turtle</name>
    <name type="synonym">Trionyx sinensis</name>
    <dbReference type="NCBI Taxonomy" id="13735"/>
    <lineage>
        <taxon>Eukaryota</taxon>
        <taxon>Metazoa</taxon>
        <taxon>Chordata</taxon>
        <taxon>Craniata</taxon>
        <taxon>Vertebrata</taxon>
        <taxon>Euteleostomi</taxon>
        <taxon>Archelosauria</taxon>
        <taxon>Testudinata</taxon>
        <taxon>Testudines</taxon>
        <taxon>Cryptodira</taxon>
        <taxon>Trionychia</taxon>
        <taxon>Trionychidae</taxon>
        <taxon>Pelodiscus</taxon>
    </lineage>
</organism>
<sequence>MSCANDQKVAPGSTVDLQGYTLPAGNSRCQKLTVPGPTLAFQNISYFVHITTRSFFSKEAEEKEILRNVSGIMKPGMNAILGPTGSGKTSLLDVLAGWKDPKGLRNGQIFMDGKAVNSKLHLCSAYIVQEDILMGTLTVRENLQFSASLRLPQSRNNEAEKQLKVNAVIQELGLQECADTKIGTEFLRGVSGGEKKRCSIGMELITAPSLIFLDEPTTGLDANTANAIMQLLHQLSRKGKTVIFSIHQPRYSIFRLFDHLMLMNKGEIIYAGPAEESTGYFNSIGYQCEAFNNPLDFFLDVISGEIMQSRPSPESAASVEETDSHSHSCSDKNPLPMYYHKSRYYEQLQQELENLQPFESHLRDTGATKATYATSFFHQLYTVSNRNVKNILRNPQTSIGQLLLGTFFSVLVGLIFYQVPATLPEAFQNSRLGAFFFLVINQVFGNLSAVELFINERRLFIHESSRGYYRTSAYFLAKVFADLIPNRIIPLLMFSAISYFMMGLKQDAGAFFLYVLSLSLTNVAAVSMAFLVSASVSTFAIANVLIALPFVFMMVFGGFLVNLNSMLNWLSWIKWISIFHYGMNALTINELKGAVFHLNFSTTGTHTSILFIRVPGEVYLQQQGIDYSAWGFWENEVALLCLSLVFLFFAYIQLLRVNRWK</sequence>
<dbReference type="GO" id="GO:0016887">
    <property type="term" value="F:ATP hydrolysis activity"/>
    <property type="evidence" value="ECO:0007669"/>
    <property type="project" value="InterPro"/>
</dbReference>
<dbReference type="eggNOG" id="KOG0061">
    <property type="taxonomic scope" value="Eukaryota"/>
</dbReference>
<dbReference type="EMBL" id="AGCU01075048">
    <property type="status" value="NOT_ANNOTATED_CDS"/>
    <property type="molecule type" value="Genomic_DNA"/>
</dbReference>
<dbReference type="InterPro" id="IPR003593">
    <property type="entry name" value="AAA+_ATPase"/>
</dbReference>
<dbReference type="EMBL" id="AGCU01075050">
    <property type="status" value="NOT_ANNOTATED_CDS"/>
    <property type="molecule type" value="Genomic_DNA"/>
</dbReference>
<dbReference type="Ensembl" id="ENSPSIT00000015935.1">
    <property type="protein sequence ID" value="ENSPSIP00000015860.1"/>
    <property type="gene ID" value="ENSPSIG00000014064.1"/>
</dbReference>
<dbReference type="PANTHER" id="PTHR19241">
    <property type="entry name" value="ATP-BINDING CASSETTE TRANSPORTER"/>
    <property type="match status" value="1"/>
</dbReference>
<dbReference type="EMBL" id="AGCU01075049">
    <property type="status" value="NOT_ANNOTATED_CDS"/>
    <property type="molecule type" value="Genomic_DNA"/>
</dbReference>
<dbReference type="GO" id="GO:0140359">
    <property type="term" value="F:ABC-type transporter activity"/>
    <property type="evidence" value="ECO:0007669"/>
    <property type="project" value="InterPro"/>
</dbReference>
<reference evidence="12" key="4">
    <citation type="submission" date="2025-09" db="UniProtKB">
        <authorList>
            <consortium name="Ensembl"/>
        </authorList>
    </citation>
    <scope>IDENTIFICATION</scope>
</reference>
<dbReference type="Proteomes" id="UP000007267">
    <property type="component" value="Unassembled WGS sequence"/>
</dbReference>
<keyword evidence="13" id="KW-1185">Reference proteome</keyword>
<keyword evidence="8 10" id="KW-0472">Membrane</keyword>
<keyword evidence="4 10" id="KW-0812">Transmembrane</keyword>
<evidence type="ECO:0000256" key="5">
    <source>
        <dbReference type="ARBA" id="ARBA00022741"/>
    </source>
</evidence>
<comment type="similarity">
    <text evidence="2">Belongs to the ABC transporter superfamily. ABCG family. Eye pigment precursor importer (TC 3.A.1.204) subfamily.</text>
</comment>
<feature type="transmembrane region" description="Helical" evidence="10">
    <location>
        <begin position="399"/>
        <end position="420"/>
    </location>
</feature>
<dbReference type="Pfam" id="PF19055">
    <property type="entry name" value="ABC2_membrane_7"/>
    <property type="match status" value="1"/>
</dbReference>
<proteinExistence type="inferred from homology"/>
<feature type="domain" description="ABC transporter" evidence="11">
    <location>
        <begin position="39"/>
        <end position="290"/>
    </location>
</feature>
<keyword evidence="7 10" id="KW-1133">Transmembrane helix</keyword>